<protein>
    <recommendedName>
        <fullName evidence="4">DUF2208 domain-containing protein</fullName>
    </recommendedName>
</protein>
<dbReference type="AlphaFoldDB" id="A0A401HBW0"/>
<dbReference type="Proteomes" id="UP000291213">
    <property type="component" value="Unassembled WGS sequence"/>
</dbReference>
<feature type="transmembrane region" description="Helical" evidence="1">
    <location>
        <begin position="33"/>
        <end position="49"/>
    </location>
</feature>
<reference evidence="2 3" key="1">
    <citation type="submission" date="2017-02" db="EMBL/GenBank/DDBJ databases">
        <title>isolation and characterization of a novel temperate virus Aeropyrum globular virus 1 infecting hyperthermophilic archaeon Aeropyrum.</title>
        <authorList>
            <person name="Yumiya M."/>
            <person name="Yoshida T."/>
            <person name="Sako Y."/>
        </authorList>
    </citation>
    <scope>NUCLEOTIDE SEQUENCE [LARGE SCALE GENOMIC DNA]</scope>
    <source>
        <strain evidence="2 3">YK1-12-2013</strain>
    </source>
</reference>
<sequence length="255" mass="29235">MSMYLDRNRILMSQAFIILYSLLASILGRSWKTFAVIIILFIVLSIVMSRRSKGPLGVKASPAEIELARRLYEEKGARELQMKDEGLASDLQEQSKALMSMNLIMIVGLAYFILFWRFIDPLYEFMAANVTSNELLAHFLAFLAYFEGYFVVNTVSAYVVSKRSGPMITINMPTEYIVSEKGIVYKGLISKTAIPFPLPEGVRVSLNERRKFVEIRKVNTKTDFRLRLYARNPKRLYTIIERYGLGSREPRQEGG</sequence>
<name>A0A401HBW0_AERPX</name>
<feature type="transmembrane region" description="Helical" evidence="1">
    <location>
        <begin position="9"/>
        <end position="27"/>
    </location>
</feature>
<evidence type="ECO:0008006" key="4">
    <source>
        <dbReference type="Google" id="ProtNLM"/>
    </source>
</evidence>
<dbReference type="EMBL" id="BDMD01000110">
    <property type="protein sequence ID" value="GBF09819.1"/>
    <property type="molecule type" value="Genomic_DNA"/>
</dbReference>
<accession>A0A401HBW0</accession>
<feature type="transmembrane region" description="Helical" evidence="1">
    <location>
        <begin position="97"/>
        <end position="119"/>
    </location>
</feature>
<organism evidence="2 3">
    <name type="scientific">Aeropyrum pernix</name>
    <dbReference type="NCBI Taxonomy" id="56636"/>
    <lineage>
        <taxon>Archaea</taxon>
        <taxon>Thermoproteota</taxon>
        <taxon>Thermoprotei</taxon>
        <taxon>Desulfurococcales</taxon>
        <taxon>Desulfurococcaceae</taxon>
        <taxon>Aeropyrum</taxon>
    </lineage>
</organism>
<dbReference type="PIRSF" id="PIRSF014484">
    <property type="entry name" value="UCP014484"/>
    <property type="match status" value="1"/>
</dbReference>
<dbReference type="Pfam" id="PF09973">
    <property type="entry name" value="DUF2208"/>
    <property type="match status" value="1"/>
</dbReference>
<proteinExistence type="predicted"/>
<keyword evidence="1" id="KW-0472">Membrane</keyword>
<keyword evidence="1" id="KW-1133">Transmembrane helix</keyword>
<keyword evidence="1" id="KW-0812">Transmembrane</keyword>
<comment type="caution">
    <text evidence="2">The sequence shown here is derived from an EMBL/GenBank/DDBJ whole genome shotgun (WGS) entry which is preliminary data.</text>
</comment>
<evidence type="ECO:0000313" key="2">
    <source>
        <dbReference type="EMBL" id="GBF09819.1"/>
    </source>
</evidence>
<evidence type="ECO:0000313" key="3">
    <source>
        <dbReference type="Proteomes" id="UP000291213"/>
    </source>
</evidence>
<gene>
    <name evidence="2" type="ORF">apy_15440</name>
</gene>
<feature type="transmembrane region" description="Helical" evidence="1">
    <location>
        <begin position="139"/>
        <end position="160"/>
    </location>
</feature>
<dbReference type="InterPro" id="IPR009198">
    <property type="entry name" value="UCP014484_TM"/>
</dbReference>
<evidence type="ECO:0000256" key="1">
    <source>
        <dbReference type="SAM" id="Phobius"/>
    </source>
</evidence>
<dbReference type="OrthoDB" id="45568at2157"/>
<dbReference type="RefSeq" id="WP_131160739.1">
    <property type="nucleotide sequence ID" value="NZ_BDMD01000110.1"/>
</dbReference>